<gene>
    <name evidence="2" type="ORF">DXF87_16045</name>
</gene>
<dbReference type="RefSeq" id="WP_008500121.1">
    <property type="nucleotide sequence ID" value="NZ_BLPJ02000005.1"/>
</dbReference>
<keyword evidence="1" id="KW-0472">Membrane</keyword>
<accession>A0ABD7GW53</accession>
<keyword evidence="1" id="KW-1133">Transmembrane helix</keyword>
<keyword evidence="1" id="KW-0812">Transmembrane</keyword>
<comment type="caution">
    <text evidence="2">The sequence shown here is derived from an EMBL/GenBank/DDBJ whole genome shotgun (WGS) entry which is preliminary data.</text>
</comment>
<reference evidence="2 3" key="1">
    <citation type="submission" date="2018-07" db="EMBL/GenBank/DDBJ databases">
        <title>The use of a cohorting ward and systematic surveillance cultures for the control of a Klebsiella pneumoniae carbapenemase (KPC)-producing Enterobacteriaceae outbreak.</title>
        <authorList>
            <person name="Doi Y."/>
        </authorList>
    </citation>
    <scope>NUCLEOTIDE SEQUENCE [LARGE SCALE GENOMIC DNA]</scope>
    <source>
        <strain evidence="2 3">1-RC-17-04017</strain>
    </source>
</reference>
<evidence type="ECO:0000313" key="2">
    <source>
        <dbReference type="EMBL" id="RDT58759.1"/>
    </source>
</evidence>
<evidence type="ECO:0000256" key="1">
    <source>
        <dbReference type="SAM" id="Phobius"/>
    </source>
</evidence>
<protein>
    <submittedName>
        <fullName evidence="2">Uncharacterized protein</fullName>
    </submittedName>
</protein>
<sequence>MSIFSKVGIFWLLFLVMYCTVLVTIVLFACQFGVSIIFYFNDGEFFFSWKKALHIALIKGGITGLILGVGVWLKNKLHEYRWKNSR</sequence>
<name>A0ABD7GW53_9ENTR</name>
<dbReference type="AlphaFoldDB" id="A0ABD7GW53"/>
<proteinExistence type="predicted"/>
<organism evidence="2 3">
    <name type="scientific">Enterobacter roggenkampii</name>
    <dbReference type="NCBI Taxonomy" id="1812935"/>
    <lineage>
        <taxon>Bacteria</taxon>
        <taxon>Pseudomonadati</taxon>
        <taxon>Pseudomonadota</taxon>
        <taxon>Gammaproteobacteria</taxon>
        <taxon>Enterobacterales</taxon>
        <taxon>Enterobacteriaceae</taxon>
        <taxon>Enterobacter</taxon>
        <taxon>Enterobacter cloacae complex</taxon>
    </lineage>
</organism>
<dbReference type="KEGG" id="ern:BFV67_00295"/>
<dbReference type="EMBL" id="QRBW01000033">
    <property type="protein sequence ID" value="RDT58759.1"/>
    <property type="molecule type" value="Genomic_DNA"/>
</dbReference>
<dbReference type="Proteomes" id="UP000255291">
    <property type="component" value="Unassembled WGS sequence"/>
</dbReference>
<evidence type="ECO:0000313" key="3">
    <source>
        <dbReference type="Proteomes" id="UP000255291"/>
    </source>
</evidence>
<feature type="transmembrane region" description="Helical" evidence="1">
    <location>
        <begin position="52"/>
        <end position="73"/>
    </location>
</feature>
<feature type="transmembrane region" description="Helical" evidence="1">
    <location>
        <begin position="12"/>
        <end position="40"/>
    </location>
</feature>
<dbReference type="PROSITE" id="PS51257">
    <property type="entry name" value="PROKAR_LIPOPROTEIN"/>
    <property type="match status" value="1"/>
</dbReference>